<reference evidence="1" key="1">
    <citation type="submission" date="2020-12" db="EMBL/GenBank/DDBJ databases">
        <authorList>
            <person name="Iha C."/>
        </authorList>
    </citation>
    <scope>NUCLEOTIDE SEQUENCE</scope>
</reference>
<accession>A0A8S1J887</accession>
<name>A0A8S1J887_9CHLO</name>
<dbReference type="AlphaFoldDB" id="A0A8S1J887"/>
<proteinExistence type="predicted"/>
<evidence type="ECO:0000313" key="1">
    <source>
        <dbReference type="EMBL" id="CAD7703379.1"/>
    </source>
</evidence>
<protein>
    <submittedName>
        <fullName evidence="1">Uncharacterized protein</fullName>
    </submittedName>
</protein>
<dbReference type="EMBL" id="CAJHUC010002194">
    <property type="protein sequence ID" value="CAD7703379.1"/>
    <property type="molecule type" value="Genomic_DNA"/>
</dbReference>
<evidence type="ECO:0000313" key="2">
    <source>
        <dbReference type="Proteomes" id="UP000708148"/>
    </source>
</evidence>
<dbReference type="Proteomes" id="UP000708148">
    <property type="component" value="Unassembled WGS sequence"/>
</dbReference>
<sequence>MIASTALLWELDVCPPGGTKTVLINCFNNVLRAVELIIEDFQIANYNKCHDCLRVAAEEDNLHALHLEYKDDVRTRDHTVIIMRDEINGWLENTITNGALGAADRSMLLALSGCGPFPKKTNSQQEKWKKTAGEIDVPTTYVAI</sequence>
<keyword evidence="2" id="KW-1185">Reference proteome</keyword>
<comment type="caution">
    <text evidence="1">The sequence shown here is derived from an EMBL/GenBank/DDBJ whole genome shotgun (WGS) entry which is preliminary data.</text>
</comment>
<feature type="non-terminal residue" evidence="1">
    <location>
        <position position="144"/>
    </location>
</feature>
<organism evidence="1 2">
    <name type="scientific">Ostreobium quekettii</name>
    <dbReference type="NCBI Taxonomy" id="121088"/>
    <lineage>
        <taxon>Eukaryota</taxon>
        <taxon>Viridiplantae</taxon>
        <taxon>Chlorophyta</taxon>
        <taxon>core chlorophytes</taxon>
        <taxon>Ulvophyceae</taxon>
        <taxon>TCBD clade</taxon>
        <taxon>Bryopsidales</taxon>
        <taxon>Ostreobineae</taxon>
        <taxon>Ostreobiaceae</taxon>
        <taxon>Ostreobium</taxon>
    </lineage>
</organism>
<gene>
    <name evidence="1" type="ORF">OSTQU699_LOCUS8736</name>
</gene>